<evidence type="ECO:0000256" key="1">
    <source>
        <dbReference type="SAM" id="MobiDB-lite"/>
    </source>
</evidence>
<dbReference type="AlphaFoldDB" id="A0A0F9KSP6"/>
<gene>
    <name evidence="2" type="ORF">LCGC14_1598060</name>
</gene>
<evidence type="ECO:0000313" key="2">
    <source>
        <dbReference type="EMBL" id="KKM25133.1"/>
    </source>
</evidence>
<dbReference type="EMBL" id="LAZR01012780">
    <property type="protein sequence ID" value="KKM25133.1"/>
    <property type="molecule type" value="Genomic_DNA"/>
</dbReference>
<sequence length="393" mass="41073">MNKINYNKNKTVGSGWRRAIPIVNSGWRKSLNLLVIVITALVLVPCAADAAVPVVENDYTFNALSAGSPSDRITLSKPSGWEIGDLFLVFVCSDSDESSPDWNEKAGWTLEINKGTNGPNALLGIYWRIATGSATYEGSTETFYQNATDDLIGWWIRISGVDTSDPIHNTSGSPWERSATGDHDIVGHTTTKDDVLALWFLSFDGDDLAVDGCVITGSGWTDFISGETPSGDSTDISGGWGRKNMASQGPTGTVNVDSNHSDGAAFAQVSITPSAGATTTIGDGTSPASKDVEASSTNNAVDTFTLVTNTEPETVTALTVSFTGTAVSDVATSGVKIWDDSTGGTPNEWDAGDTEKGSASFSGTDASVTVSISVDSTPTQYLVTYDIAAGATA</sequence>
<evidence type="ECO:0008006" key="3">
    <source>
        <dbReference type="Google" id="ProtNLM"/>
    </source>
</evidence>
<feature type="non-terminal residue" evidence="2">
    <location>
        <position position="393"/>
    </location>
</feature>
<organism evidence="2">
    <name type="scientific">marine sediment metagenome</name>
    <dbReference type="NCBI Taxonomy" id="412755"/>
    <lineage>
        <taxon>unclassified sequences</taxon>
        <taxon>metagenomes</taxon>
        <taxon>ecological metagenomes</taxon>
    </lineage>
</organism>
<accession>A0A0F9KSP6</accession>
<protein>
    <recommendedName>
        <fullName evidence="3">DUF2341 domain-containing protein</fullName>
    </recommendedName>
</protein>
<name>A0A0F9KSP6_9ZZZZ</name>
<proteinExistence type="predicted"/>
<reference evidence="2" key="1">
    <citation type="journal article" date="2015" name="Nature">
        <title>Complex archaea that bridge the gap between prokaryotes and eukaryotes.</title>
        <authorList>
            <person name="Spang A."/>
            <person name="Saw J.H."/>
            <person name="Jorgensen S.L."/>
            <person name="Zaremba-Niedzwiedzka K."/>
            <person name="Martijn J."/>
            <person name="Lind A.E."/>
            <person name="van Eijk R."/>
            <person name="Schleper C."/>
            <person name="Guy L."/>
            <person name="Ettema T.J."/>
        </authorList>
    </citation>
    <scope>NUCLEOTIDE SEQUENCE</scope>
</reference>
<feature type="region of interest" description="Disordered" evidence="1">
    <location>
        <begin position="340"/>
        <end position="362"/>
    </location>
</feature>
<feature type="region of interest" description="Disordered" evidence="1">
    <location>
        <begin position="277"/>
        <end position="296"/>
    </location>
</feature>
<comment type="caution">
    <text evidence="2">The sequence shown here is derived from an EMBL/GenBank/DDBJ whole genome shotgun (WGS) entry which is preliminary data.</text>
</comment>